<keyword evidence="1" id="KW-0472">Membrane</keyword>
<reference evidence="5 6" key="1">
    <citation type="journal article" date="2017" name="MBio">
        <title>Type VI secretion-mediated competition in the bee gut microbiome.</title>
        <authorList>
            <person name="Steele M.I."/>
            <person name="Kwong W.K."/>
            <person name="Powell J.E."/>
            <person name="Whiteley M."/>
            <person name="Moran N.A."/>
        </authorList>
    </citation>
    <scope>NUCLEOTIDE SEQUENCE [LARGE SCALE GENOMIC DNA]</scope>
    <source>
        <strain evidence="4 6">Occ4-2</strain>
        <strain evidence="3 5">Ruf1-X</strain>
    </source>
</reference>
<accession>A0A066TD56</accession>
<name>A0A066TD56_9NEIS</name>
<evidence type="ECO:0000313" key="4">
    <source>
        <dbReference type="EMBL" id="PIT51467.1"/>
    </source>
</evidence>
<evidence type="ECO:0000313" key="6">
    <source>
        <dbReference type="Proteomes" id="UP000231484"/>
    </source>
</evidence>
<dbReference type="EMBL" id="MEIP01000002">
    <property type="protein sequence ID" value="PIT50262.1"/>
    <property type="molecule type" value="Genomic_DNA"/>
</dbReference>
<dbReference type="Proteomes" id="UP000229970">
    <property type="component" value="Unassembled WGS sequence"/>
</dbReference>
<evidence type="ECO:0000313" key="5">
    <source>
        <dbReference type="Proteomes" id="UP000229970"/>
    </source>
</evidence>
<dbReference type="Proteomes" id="UP000231484">
    <property type="component" value="Unassembled WGS sequence"/>
</dbReference>
<feature type="transmembrane region" description="Helical" evidence="1">
    <location>
        <begin position="37"/>
        <end position="55"/>
    </location>
</feature>
<feature type="chain" id="PRO_5015027312" evidence="2">
    <location>
        <begin position="24"/>
        <end position="61"/>
    </location>
</feature>
<keyword evidence="1" id="KW-0812">Transmembrane</keyword>
<feature type="signal peptide" evidence="2">
    <location>
        <begin position="1"/>
        <end position="23"/>
    </location>
</feature>
<sequence length="61" mass="7316">MKYIKQFLWVLSVFAFTMTNAFAVVDENSTAYQQGRMIGKIFTIIFVLLIIHRIYKYFKEK</sequence>
<protein>
    <submittedName>
        <fullName evidence="3">Uncharacterized protein</fullName>
    </submittedName>
</protein>
<organism evidence="3 5">
    <name type="scientific">Snodgrassella alvi</name>
    <dbReference type="NCBI Taxonomy" id="1196083"/>
    <lineage>
        <taxon>Bacteria</taxon>
        <taxon>Pseudomonadati</taxon>
        <taxon>Pseudomonadota</taxon>
        <taxon>Betaproteobacteria</taxon>
        <taxon>Neisseriales</taxon>
        <taxon>Neisseriaceae</taxon>
        <taxon>Snodgrassella</taxon>
    </lineage>
</organism>
<gene>
    <name evidence="3" type="ORF">BHC46_00980</name>
    <name evidence="4" type="ORF">BHC48_04050</name>
</gene>
<keyword evidence="1" id="KW-1133">Transmembrane helix</keyword>
<keyword evidence="2" id="KW-0732">Signal</keyword>
<dbReference type="AlphaFoldDB" id="A0A066TD56"/>
<evidence type="ECO:0000256" key="1">
    <source>
        <dbReference type="SAM" id="Phobius"/>
    </source>
</evidence>
<evidence type="ECO:0000256" key="2">
    <source>
        <dbReference type="SAM" id="SignalP"/>
    </source>
</evidence>
<dbReference type="EMBL" id="MEIQ01000028">
    <property type="protein sequence ID" value="PIT51467.1"/>
    <property type="molecule type" value="Genomic_DNA"/>
</dbReference>
<proteinExistence type="predicted"/>
<evidence type="ECO:0000313" key="3">
    <source>
        <dbReference type="EMBL" id="PIT50262.1"/>
    </source>
</evidence>
<comment type="caution">
    <text evidence="3">The sequence shown here is derived from an EMBL/GenBank/DDBJ whole genome shotgun (WGS) entry which is preliminary data.</text>
</comment>